<reference evidence="2" key="1">
    <citation type="journal article" date="2015" name="Genome Announc.">
        <title>Draft genome sequence of the cellulolytic fungus Chaetomium globosum.</title>
        <authorList>
            <person name="Cuomo C.A."/>
            <person name="Untereiner W.A."/>
            <person name="Ma L.-J."/>
            <person name="Grabherr M."/>
            <person name="Birren B.W."/>
        </authorList>
    </citation>
    <scope>NUCLEOTIDE SEQUENCE [LARGE SCALE GENOMIC DNA]</scope>
    <source>
        <strain evidence="2">ATCC 6205 / CBS 148.51 / DSM 1962 / NBRC 6347 / NRRL 1970</strain>
    </source>
</reference>
<keyword evidence="2" id="KW-1185">Reference proteome</keyword>
<dbReference type="AlphaFoldDB" id="Q2H8X5"/>
<dbReference type="GeneID" id="4389554"/>
<dbReference type="HOGENOM" id="CLU_2722007_0_0_1"/>
<name>Q2H8X5_CHAGB</name>
<dbReference type="Proteomes" id="UP000001056">
    <property type="component" value="Unassembled WGS sequence"/>
</dbReference>
<gene>
    <name evidence="1" type="ORF">CHGG_03329</name>
</gene>
<evidence type="ECO:0000313" key="2">
    <source>
        <dbReference type="Proteomes" id="UP000001056"/>
    </source>
</evidence>
<organism evidence="1 2">
    <name type="scientific">Chaetomium globosum (strain ATCC 6205 / CBS 148.51 / DSM 1962 / NBRC 6347 / NRRL 1970)</name>
    <name type="common">Soil fungus</name>
    <dbReference type="NCBI Taxonomy" id="306901"/>
    <lineage>
        <taxon>Eukaryota</taxon>
        <taxon>Fungi</taxon>
        <taxon>Dikarya</taxon>
        <taxon>Ascomycota</taxon>
        <taxon>Pezizomycotina</taxon>
        <taxon>Sordariomycetes</taxon>
        <taxon>Sordariomycetidae</taxon>
        <taxon>Sordariales</taxon>
        <taxon>Chaetomiaceae</taxon>
        <taxon>Chaetomium</taxon>
    </lineage>
</organism>
<dbReference type="InParanoid" id="Q2H8X5"/>
<dbReference type="VEuPathDB" id="FungiDB:CHGG_03329"/>
<sequence length="72" mass="8021">MHRAATLVRVGRVGRWAATVSNAAEQLVIWSHCYPSKLPWMKLDRKVVISLRALAIFGQDAKALSLTGRIHP</sequence>
<dbReference type="EMBL" id="CH408030">
    <property type="protein sequence ID" value="EAQ91394.1"/>
    <property type="molecule type" value="Genomic_DNA"/>
</dbReference>
<evidence type="ECO:0000313" key="1">
    <source>
        <dbReference type="EMBL" id="EAQ91394.1"/>
    </source>
</evidence>
<accession>Q2H8X5</accession>
<dbReference type="RefSeq" id="XP_001229845.1">
    <property type="nucleotide sequence ID" value="XM_001229844.1"/>
</dbReference>
<protein>
    <submittedName>
        <fullName evidence="1">Uncharacterized protein</fullName>
    </submittedName>
</protein>
<proteinExistence type="predicted"/>